<dbReference type="Pfam" id="PF17928">
    <property type="entry name" value="TetR_C_22"/>
    <property type="match status" value="1"/>
</dbReference>
<dbReference type="RefSeq" id="WP_219765820.1">
    <property type="nucleotide sequence ID" value="NZ_JAHYBZ010000010.1"/>
</dbReference>
<protein>
    <submittedName>
        <fullName evidence="4">TetR/AcrR family transcriptional regulator</fullName>
    </submittedName>
</protein>
<dbReference type="InterPro" id="IPR041674">
    <property type="entry name" value="TetR_C_22"/>
</dbReference>
<reference evidence="4 5" key="1">
    <citation type="submission" date="2021-07" db="EMBL/GenBank/DDBJ databases">
        <authorList>
            <person name="So Y."/>
        </authorList>
    </citation>
    <scope>NUCLEOTIDE SEQUENCE [LARGE SCALE GENOMIC DNA]</scope>
    <source>
        <strain evidence="4 5">HJA6</strain>
    </source>
</reference>
<feature type="domain" description="HTH tetR-type" evidence="3">
    <location>
        <begin position="15"/>
        <end position="75"/>
    </location>
</feature>
<gene>
    <name evidence="4" type="ORF">KPL78_25615</name>
</gene>
<accession>A0ABS7AG29</accession>
<feature type="DNA-binding region" description="H-T-H motif" evidence="2">
    <location>
        <begin position="38"/>
        <end position="57"/>
    </location>
</feature>
<keyword evidence="5" id="KW-1185">Reference proteome</keyword>
<dbReference type="Gene3D" id="1.10.357.10">
    <property type="entry name" value="Tetracycline Repressor, domain 2"/>
    <property type="match status" value="1"/>
</dbReference>
<evidence type="ECO:0000313" key="4">
    <source>
        <dbReference type="EMBL" id="MBW6401262.1"/>
    </source>
</evidence>
<comment type="caution">
    <text evidence="4">The sequence shown here is derived from an EMBL/GenBank/DDBJ whole genome shotgun (WGS) entry which is preliminary data.</text>
</comment>
<dbReference type="EMBL" id="JAHYBZ010000010">
    <property type="protein sequence ID" value="MBW6401262.1"/>
    <property type="molecule type" value="Genomic_DNA"/>
</dbReference>
<proteinExistence type="predicted"/>
<organism evidence="4 5">
    <name type="scientific">Roseomonas alba</name>
    <dbReference type="NCBI Taxonomy" id="2846776"/>
    <lineage>
        <taxon>Bacteria</taxon>
        <taxon>Pseudomonadati</taxon>
        <taxon>Pseudomonadota</taxon>
        <taxon>Alphaproteobacteria</taxon>
        <taxon>Acetobacterales</taxon>
        <taxon>Roseomonadaceae</taxon>
        <taxon>Roseomonas</taxon>
    </lineage>
</organism>
<dbReference type="PROSITE" id="PS50977">
    <property type="entry name" value="HTH_TETR_2"/>
    <property type="match status" value="1"/>
</dbReference>
<keyword evidence="1 2" id="KW-0238">DNA-binding</keyword>
<dbReference type="SUPFAM" id="SSF46689">
    <property type="entry name" value="Homeodomain-like"/>
    <property type="match status" value="1"/>
</dbReference>
<dbReference type="Pfam" id="PF00440">
    <property type="entry name" value="TetR_N"/>
    <property type="match status" value="1"/>
</dbReference>
<dbReference type="PANTHER" id="PTHR30055">
    <property type="entry name" value="HTH-TYPE TRANSCRIPTIONAL REGULATOR RUTR"/>
    <property type="match status" value="1"/>
</dbReference>
<evidence type="ECO:0000259" key="3">
    <source>
        <dbReference type="PROSITE" id="PS50977"/>
    </source>
</evidence>
<dbReference type="InterPro" id="IPR001647">
    <property type="entry name" value="HTH_TetR"/>
</dbReference>
<dbReference type="PANTHER" id="PTHR30055:SF226">
    <property type="entry name" value="HTH-TYPE TRANSCRIPTIONAL REGULATOR PKSA"/>
    <property type="match status" value="1"/>
</dbReference>
<dbReference type="Proteomes" id="UP001196565">
    <property type="component" value="Unassembled WGS sequence"/>
</dbReference>
<dbReference type="InterPro" id="IPR050109">
    <property type="entry name" value="HTH-type_TetR-like_transc_reg"/>
</dbReference>
<dbReference type="PRINTS" id="PR00455">
    <property type="entry name" value="HTHTETR"/>
</dbReference>
<evidence type="ECO:0000313" key="5">
    <source>
        <dbReference type="Proteomes" id="UP001196565"/>
    </source>
</evidence>
<dbReference type="InterPro" id="IPR009057">
    <property type="entry name" value="Homeodomain-like_sf"/>
</dbReference>
<evidence type="ECO:0000256" key="1">
    <source>
        <dbReference type="ARBA" id="ARBA00023125"/>
    </source>
</evidence>
<name>A0ABS7AG29_9PROT</name>
<evidence type="ECO:0000256" key="2">
    <source>
        <dbReference type="PROSITE-ProRule" id="PRU00335"/>
    </source>
</evidence>
<sequence>MPLRPGPPQRQARGRLRIEKILDAADQVIARQDVTDLSLQEVAQQAQLPPASLYHYFSTSQSLLMELARRYHTAFEALASHRIDHDRLTQWSDLCVFHADLALRFYHEHPVAMRLFLGPQSGWEIRAADLATNRRIGGLHYRKLIQHFTVAESPALEEAFAISVTISDSIWALSFARSGSVEPDMAAEAMRARLAYLRLYVGEFVEKRAAPLDA</sequence>